<keyword evidence="1" id="KW-1133">Transmembrane helix</keyword>
<reference evidence="2 3" key="1">
    <citation type="submission" date="2014-12" db="EMBL/GenBank/DDBJ databases">
        <title>Genome sequencing of Brevundimonas nasdae TPW30.</title>
        <authorList>
            <person name="Tan P.W."/>
            <person name="Chan K.-G."/>
        </authorList>
    </citation>
    <scope>NUCLEOTIDE SEQUENCE [LARGE SCALE GENOMIC DNA]</scope>
    <source>
        <strain evidence="2 3">TPW30</strain>
    </source>
</reference>
<feature type="transmembrane region" description="Helical" evidence="1">
    <location>
        <begin position="138"/>
        <end position="159"/>
    </location>
</feature>
<feature type="transmembrane region" description="Helical" evidence="1">
    <location>
        <begin position="190"/>
        <end position="210"/>
    </location>
</feature>
<proteinExistence type="predicted"/>
<dbReference type="STRING" id="172043.RM53_01945"/>
<comment type="caution">
    <text evidence="2">The sequence shown here is derived from an EMBL/GenBank/DDBJ whole genome shotgun (WGS) entry which is preliminary data.</text>
</comment>
<feature type="transmembrane region" description="Helical" evidence="1">
    <location>
        <begin position="166"/>
        <end position="184"/>
    </location>
</feature>
<name>A0A0B4D2F6_9CAUL</name>
<keyword evidence="1" id="KW-0472">Membrane</keyword>
<protein>
    <submittedName>
        <fullName evidence="2">Membrane protein</fullName>
    </submittedName>
</protein>
<feature type="transmembrane region" description="Helical" evidence="1">
    <location>
        <begin position="36"/>
        <end position="61"/>
    </location>
</feature>
<feature type="transmembrane region" description="Helical" evidence="1">
    <location>
        <begin position="73"/>
        <end position="92"/>
    </location>
</feature>
<dbReference type="EMBL" id="JWSY01000003">
    <property type="protein sequence ID" value="KIC60866.1"/>
    <property type="molecule type" value="Genomic_DNA"/>
</dbReference>
<organism evidence="2 3">
    <name type="scientific">Brevundimonas nasdae</name>
    <dbReference type="NCBI Taxonomy" id="172043"/>
    <lineage>
        <taxon>Bacteria</taxon>
        <taxon>Pseudomonadati</taxon>
        <taxon>Pseudomonadota</taxon>
        <taxon>Alphaproteobacteria</taxon>
        <taxon>Caulobacterales</taxon>
        <taxon>Caulobacteraceae</taxon>
        <taxon>Brevundimonas</taxon>
    </lineage>
</organism>
<dbReference type="AlphaFoldDB" id="A0A0B4D2F6"/>
<accession>A0A0B4D2F6</accession>
<evidence type="ECO:0000313" key="3">
    <source>
        <dbReference type="Proteomes" id="UP000031166"/>
    </source>
</evidence>
<evidence type="ECO:0000313" key="2">
    <source>
        <dbReference type="EMBL" id="KIC60866.1"/>
    </source>
</evidence>
<gene>
    <name evidence="2" type="ORF">RM53_01945</name>
</gene>
<keyword evidence="1" id="KW-0812">Transmembrane</keyword>
<dbReference type="Proteomes" id="UP000031166">
    <property type="component" value="Unassembled WGS sequence"/>
</dbReference>
<feature type="transmembrane region" description="Helical" evidence="1">
    <location>
        <begin position="112"/>
        <end position="132"/>
    </location>
</feature>
<evidence type="ECO:0000256" key="1">
    <source>
        <dbReference type="SAM" id="Phobius"/>
    </source>
</evidence>
<sequence length="218" mass="23556">MLPLRFEEESIMTRETQAIQDDIAYMRSLAHEGRHAPLLAGPILVTAGIVFGTTSLIQWAIQSGLVQLNPWSQLWVWIVAGVVFAIALTVLIGRIKTKPGVNSAGNKAVGAAWEGVGYGIFVTWLALVALSFKTGQWSWMAVMPTVVLVAYGSAWMIGAAMTRTRWMSYTALASYVGAVAVAWFMGSATIYPVFAVILLAVALVPGIVLMRQEPSEVV</sequence>